<evidence type="ECO:0000256" key="5">
    <source>
        <dbReference type="ARBA" id="ARBA00023136"/>
    </source>
</evidence>
<evidence type="ECO:0000256" key="6">
    <source>
        <dbReference type="SAM" id="MobiDB-lite"/>
    </source>
</evidence>
<comment type="caution">
    <text evidence="9">The sequence shown here is derived from an EMBL/GenBank/DDBJ whole genome shotgun (WGS) entry which is preliminary data.</text>
</comment>
<protein>
    <submittedName>
        <fullName evidence="9">Putative transmembrane protein</fullName>
    </submittedName>
</protein>
<dbReference type="OrthoDB" id="546861at2759"/>
<dbReference type="Gene3D" id="1.20.5.110">
    <property type="match status" value="1"/>
</dbReference>
<keyword evidence="2" id="KW-0813">Transport</keyword>
<evidence type="ECO:0000256" key="7">
    <source>
        <dbReference type="SAM" id="Phobius"/>
    </source>
</evidence>
<evidence type="ECO:0000259" key="8">
    <source>
        <dbReference type="PROSITE" id="PS50192"/>
    </source>
</evidence>
<evidence type="ECO:0000256" key="3">
    <source>
        <dbReference type="ARBA" id="ARBA00022692"/>
    </source>
</evidence>
<name>A0A0N1IMJ4_LEPSE</name>
<dbReference type="PANTHER" id="PTHR12791">
    <property type="entry name" value="GOLGI SNARE BET1-RELATED"/>
    <property type="match status" value="1"/>
</dbReference>
<keyword evidence="10" id="KW-1185">Reference proteome</keyword>
<dbReference type="GO" id="GO:0016020">
    <property type="term" value="C:membrane"/>
    <property type="evidence" value="ECO:0007669"/>
    <property type="project" value="UniProtKB-SubCell"/>
</dbReference>
<keyword evidence="5 7" id="KW-0472">Membrane</keyword>
<organism evidence="9 10">
    <name type="scientific">Leptomonas seymouri</name>
    <dbReference type="NCBI Taxonomy" id="5684"/>
    <lineage>
        <taxon>Eukaryota</taxon>
        <taxon>Discoba</taxon>
        <taxon>Euglenozoa</taxon>
        <taxon>Kinetoplastea</taxon>
        <taxon>Metakinetoplastina</taxon>
        <taxon>Trypanosomatida</taxon>
        <taxon>Trypanosomatidae</taxon>
        <taxon>Leishmaniinae</taxon>
        <taxon>Leptomonas</taxon>
    </lineage>
</organism>
<evidence type="ECO:0000256" key="1">
    <source>
        <dbReference type="ARBA" id="ARBA00004167"/>
    </source>
</evidence>
<feature type="domain" description="T-SNARE coiled-coil homology" evidence="8">
    <location>
        <begin position="160"/>
        <end position="222"/>
    </location>
</feature>
<proteinExistence type="predicted"/>
<gene>
    <name evidence="9" type="ORF">ABL78_0844</name>
</gene>
<feature type="transmembrane region" description="Helical" evidence="7">
    <location>
        <begin position="231"/>
        <end position="252"/>
    </location>
</feature>
<keyword evidence="4 7" id="KW-1133">Transmembrane helix</keyword>
<evidence type="ECO:0000313" key="10">
    <source>
        <dbReference type="Proteomes" id="UP000038009"/>
    </source>
</evidence>
<evidence type="ECO:0000256" key="2">
    <source>
        <dbReference type="ARBA" id="ARBA00022448"/>
    </source>
</evidence>
<accession>A0A0N1IMJ4</accession>
<dbReference type="OMA" id="THYDIAQ"/>
<dbReference type="GO" id="GO:0005737">
    <property type="term" value="C:cytoplasm"/>
    <property type="evidence" value="ECO:0007669"/>
    <property type="project" value="UniProtKB-ARBA"/>
</dbReference>
<reference evidence="9 10" key="1">
    <citation type="journal article" date="2015" name="PLoS Pathog.">
        <title>Leptomonas seymouri: Adaptations to the Dixenous Life Cycle Analyzed by Genome Sequencing, Transcriptome Profiling and Co-infection with Leishmania donovani.</title>
        <authorList>
            <person name="Kraeva N."/>
            <person name="Butenko A."/>
            <person name="Hlavacova J."/>
            <person name="Kostygov A."/>
            <person name="Myskova J."/>
            <person name="Grybchuk D."/>
            <person name="Lestinova T."/>
            <person name="Votypka J."/>
            <person name="Volf P."/>
            <person name="Opperdoes F."/>
            <person name="Flegontov P."/>
            <person name="Lukes J."/>
            <person name="Yurchenko V."/>
        </authorList>
    </citation>
    <scope>NUCLEOTIDE SEQUENCE [LARGE SCALE GENOMIC DNA]</scope>
    <source>
        <strain evidence="9 10">ATCC 30220</strain>
    </source>
</reference>
<feature type="region of interest" description="Disordered" evidence="6">
    <location>
        <begin position="1"/>
        <end position="20"/>
    </location>
</feature>
<keyword evidence="3 7" id="KW-0812">Transmembrane</keyword>
<evidence type="ECO:0000256" key="4">
    <source>
        <dbReference type="ARBA" id="ARBA00022989"/>
    </source>
</evidence>
<dbReference type="EMBL" id="LJSK01000012">
    <property type="protein sequence ID" value="KPI89984.1"/>
    <property type="molecule type" value="Genomic_DNA"/>
</dbReference>
<evidence type="ECO:0000313" key="9">
    <source>
        <dbReference type="EMBL" id="KPI89984.1"/>
    </source>
</evidence>
<dbReference type="CDD" id="cd15841">
    <property type="entry name" value="SNARE_Qc"/>
    <property type="match status" value="1"/>
</dbReference>
<dbReference type="InterPro" id="IPR000727">
    <property type="entry name" value="T_SNARE_dom"/>
</dbReference>
<dbReference type="AlphaFoldDB" id="A0A0N1IMJ4"/>
<dbReference type="GO" id="GO:0012505">
    <property type="term" value="C:endomembrane system"/>
    <property type="evidence" value="ECO:0007669"/>
    <property type="project" value="UniProtKB-ARBA"/>
</dbReference>
<dbReference type="SUPFAM" id="SSF58038">
    <property type="entry name" value="SNARE fusion complex"/>
    <property type="match status" value="1"/>
</dbReference>
<sequence length="255" mass="28682">MLTTSAASLPLPLQEDETVDTRTPYQQVELRAARKMKAIREYITLVDKLTSTDSPAQRLELHNNIRASETELRSLMLEARRLAVMERRVESFGKLQQQNTITTQLIRAHYGALTGLNGGANQFAVMDDDTEPTADEGGGGGTHYDIAQDQEFHVFFTETRQNDAQMDAALDRIEFGVQRVSENAQNIHTELNEQRSALKKTDKHADKNEAQLTGINRRLLKTIKKLGKSRLIAYVVLCVIMIVLIIVIIFLAKSM</sequence>
<dbReference type="PROSITE" id="PS50192">
    <property type="entry name" value="T_SNARE"/>
    <property type="match status" value="1"/>
</dbReference>
<dbReference type="VEuPathDB" id="TriTrypDB:Lsey_0012_0030"/>
<dbReference type="Proteomes" id="UP000038009">
    <property type="component" value="Unassembled WGS sequence"/>
</dbReference>
<comment type="subcellular location">
    <subcellularLocation>
        <location evidence="1">Membrane</location>
        <topology evidence="1">Single-pass membrane protein</topology>
    </subcellularLocation>
</comment>